<name>A0A2G2Z1C0_CAPAN</name>
<dbReference type="InterPro" id="IPR027640">
    <property type="entry name" value="Kinesin-like_fam"/>
</dbReference>
<dbReference type="Proteomes" id="UP000222542">
    <property type="component" value="Unassembled WGS sequence"/>
</dbReference>
<dbReference type="InterPro" id="IPR027417">
    <property type="entry name" value="P-loop_NTPase"/>
</dbReference>
<dbReference type="PANTHER" id="PTHR47972:SF14">
    <property type="entry name" value="KINESIN-LIKE PROTEIN KIN-14J"/>
    <property type="match status" value="1"/>
</dbReference>
<keyword evidence="1" id="KW-0505">Motor protein</keyword>
<evidence type="ECO:0000313" key="4">
    <source>
        <dbReference type="Proteomes" id="UP000222542"/>
    </source>
</evidence>
<dbReference type="Pfam" id="PF00225">
    <property type="entry name" value="Kinesin"/>
    <property type="match status" value="1"/>
</dbReference>
<dbReference type="Gene3D" id="3.40.850.10">
    <property type="entry name" value="Kinesin motor domain"/>
    <property type="match status" value="1"/>
</dbReference>
<evidence type="ECO:0000259" key="2">
    <source>
        <dbReference type="Pfam" id="PF00225"/>
    </source>
</evidence>
<dbReference type="GO" id="GO:0015630">
    <property type="term" value="C:microtubule cytoskeleton"/>
    <property type="evidence" value="ECO:0000318"/>
    <property type="project" value="GO_Central"/>
</dbReference>
<dbReference type="STRING" id="4072.A0A2G2Z1C0"/>
<dbReference type="PANTHER" id="PTHR47972">
    <property type="entry name" value="KINESIN-LIKE PROTEIN KLP-3"/>
    <property type="match status" value="1"/>
</dbReference>
<dbReference type="InterPro" id="IPR001752">
    <property type="entry name" value="Kinesin_motor_dom"/>
</dbReference>
<comment type="caution">
    <text evidence="3">The sequence shown here is derived from an EMBL/GenBank/DDBJ whole genome shotgun (WGS) entry which is preliminary data.</text>
</comment>
<dbReference type="GO" id="GO:0007018">
    <property type="term" value="P:microtubule-based movement"/>
    <property type="evidence" value="ECO:0007669"/>
    <property type="project" value="InterPro"/>
</dbReference>
<sequence length="207" mass="23639">MKQQNNMRKVLIIDIVDKESLTALIEDRLGVDTLEIVTMNFKGDDINEYDEMVTAFLGASCNDVNGTSVDSFTGFEASNALQYMSMNNILISGVQHELLKNQYDEECELLKKKYLEEYRSTSMVEFDPSYENELLISCVGSSKKQFKFDYLFKLEDIQDIVFAQTMPIVTFVLDGYNVYIFTYGQTGTCVQNGEGDEERSDEEIDLT</sequence>
<dbReference type="GO" id="GO:0007017">
    <property type="term" value="P:microtubule-based process"/>
    <property type="evidence" value="ECO:0000318"/>
    <property type="project" value="GO_Central"/>
</dbReference>
<proteinExistence type="predicted"/>
<reference evidence="3 4" key="2">
    <citation type="journal article" date="2017" name="Genome Biol.">
        <title>New reference genome sequences of hot pepper reveal the massive evolution of plant disease-resistance genes by retroduplication.</title>
        <authorList>
            <person name="Kim S."/>
            <person name="Park J."/>
            <person name="Yeom S.I."/>
            <person name="Kim Y.M."/>
            <person name="Seo E."/>
            <person name="Kim K.T."/>
            <person name="Kim M.S."/>
            <person name="Lee J.M."/>
            <person name="Cheong K."/>
            <person name="Shin H.S."/>
            <person name="Kim S.B."/>
            <person name="Han K."/>
            <person name="Lee J."/>
            <person name="Park M."/>
            <person name="Lee H.A."/>
            <person name="Lee H.Y."/>
            <person name="Lee Y."/>
            <person name="Oh S."/>
            <person name="Lee J.H."/>
            <person name="Choi E."/>
            <person name="Choi E."/>
            <person name="Lee S.E."/>
            <person name="Jeon J."/>
            <person name="Kim H."/>
            <person name="Choi G."/>
            <person name="Song H."/>
            <person name="Lee J."/>
            <person name="Lee S.C."/>
            <person name="Kwon J.K."/>
            <person name="Lee H.Y."/>
            <person name="Koo N."/>
            <person name="Hong Y."/>
            <person name="Kim R.W."/>
            <person name="Kang W.H."/>
            <person name="Huh J.H."/>
            <person name="Kang B.C."/>
            <person name="Yang T.J."/>
            <person name="Lee Y.H."/>
            <person name="Bennetzen J.L."/>
            <person name="Choi D."/>
        </authorList>
    </citation>
    <scope>NUCLEOTIDE SEQUENCE [LARGE SCALE GENOMIC DNA]</scope>
    <source>
        <strain evidence="4">cv. CM334</strain>
    </source>
</reference>
<feature type="domain" description="Kinesin motor" evidence="2">
    <location>
        <begin position="136"/>
        <end position="188"/>
    </location>
</feature>
<keyword evidence="4" id="KW-1185">Reference proteome</keyword>
<dbReference type="GO" id="GO:0005524">
    <property type="term" value="F:ATP binding"/>
    <property type="evidence" value="ECO:0007669"/>
    <property type="project" value="InterPro"/>
</dbReference>
<evidence type="ECO:0000313" key="3">
    <source>
        <dbReference type="EMBL" id="PHT75786.1"/>
    </source>
</evidence>
<dbReference type="InterPro" id="IPR036961">
    <property type="entry name" value="Kinesin_motor_dom_sf"/>
</dbReference>
<dbReference type="GO" id="GO:0003777">
    <property type="term" value="F:microtubule motor activity"/>
    <property type="evidence" value="ECO:0007669"/>
    <property type="project" value="InterPro"/>
</dbReference>
<dbReference type="EMBL" id="AYRZ02000007">
    <property type="protein sequence ID" value="PHT75786.1"/>
    <property type="molecule type" value="Genomic_DNA"/>
</dbReference>
<evidence type="ECO:0000256" key="1">
    <source>
        <dbReference type="ARBA" id="ARBA00023175"/>
    </source>
</evidence>
<dbReference type="GO" id="GO:0008017">
    <property type="term" value="F:microtubule binding"/>
    <property type="evidence" value="ECO:0000318"/>
    <property type="project" value="GO_Central"/>
</dbReference>
<organism evidence="3 4">
    <name type="scientific">Capsicum annuum</name>
    <name type="common">Capsicum pepper</name>
    <dbReference type="NCBI Taxonomy" id="4072"/>
    <lineage>
        <taxon>Eukaryota</taxon>
        <taxon>Viridiplantae</taxon>
        <taxon>Streptophyta</taxon>
        <taxon>Embryophyta</taxon>
        <taxon>Tracheophyta</taxon>
        <taxon>Spermatophyta</taxon>
        <taxon>Magnoliopsida</taxon>
        <taxon>eudicotyledons</taxon>
        <taxon>Gunneridae</taxon>
        <taxon>Pentapetalae</taxon>
        <taxon>asterids</taxon>
        <taxon>lamiids</taxon>
        <taxon>Solanales</taxon>
        <taxon>Solanaceae</taxon>
        <taxon>Solanoideae</taxon>
        <taxon>Capsiceae</taxon>
        <taxon>Capsicum</taxon>
    </lineage>
</organism>
<gene>
    <name evidence="3" type="ORF">T459_19308</name>
</gene>
<accession>A0A2G2Z1C0</accession>
<reference evidence="3 4" key="1">
    <citation type="journal article" date="2014" name="Nat. Genet.">
        <title>Genome sequence of the hot pepper provides insights into the evolution of pungency in Capsicum species.</title>
        <authorList>
            <person name="Kim S."/>
            <person name="Park M."/>
            <person name="Yeom S.I."/>
            <person name="Kim Y.M."/>
            <person name="Lee J.M."/>
            <person name="Lee H.A."/>
            <person name="Seo E."/>
            <person name="Choi J."/>
            <person name="Cheong K."/>
            <person name="Kim K.T."/>
            <person name="Jung K."/>
            <person name="Lee G.W."/>
            <person name="Oh S.K."/>
            <person name="Bae C."/>
            <person name="Kim S.B."/>
            <person name="Lee H.Y."/>
            <person name="Kim S.Y."/>
            <person name="Kim M.S."/>
            <person name="Kang B.C."/>
            <person name="Jo Y.D."/>
            <person name="Yang H.B."/>
            <person name="Jeong H.J."/>
            <person name="Kang W.H."/>
            <person name="Kwon J.K."/>
            <person name="Shin C."/>
            <person name="Lim J.Y."/>
            <person name="Park J.H."/>
            <person name="Huh J.H."/>
            <person name="Kim J.S."/>
            <person name="Kim B.D."/>
            <person name="Cohen O."/>
            <person name="Paran I."/>
            <person name="Suh M.C."/>
            <person name="Lee S.B."/>
            <person name="Kim Y.K."/>
            <person name="Shin Y."/>
            <person name="Noh S.J."/>
            <person name="Park J."/>
            <person name="Seo Y.S."/>
            <person name="Kwon S.Y."/>
            <person name="Kim H.A."/>
            <person name="Park J.M."/>
            <person name="Kim H.J."/>
            <person name="Choi S.B."/>
            <person name="Bosland P.W."/>
            <person name="Reeves G."/>
            <person name="Jo S.H."/>
            <person name="Lee B.W."/>
            <person name="Cho H.T."/>
            <person name="Choi H.S."/>
            <person name="Lee M.S."/>
            <person name="Yu Y."/>
            <person name="Do Choi Y."/>
            <person name="Park B.S."/>
            <person name="van Deynze A."/>
            <person name="Ashrafi H."/>
            <person name="Hill T."/>
            <person name="Kim W.T."/>
            <person name="Pai H.S."/>
            <person name="Ahn H.K."/>
            <person name="Yeam I."/>
            <person name="Giovannoni J.J."/>
            <person name="Rose J.K."/>
            <person name="Sorensen I."/>
            <person name="Lee S.J."/>
            <person name="Kim R.W."/>
            <person name="Choi I.Y."/>
            <person name="Choi B.S."/>
            <person name="Lim J.S."/>
            <person name="Lee Y.H."/>
            <person name="Choi D."/>
        </authorList>
    </citation>
    <scope>NUCLEOTIDE SEQUENCE [LARGE SCALE GENOMIC DNA]</scope>
    <source>
        <strain evidence="4">cv. CM334</strain>
    </source>
</reference>
<dbReference type="AlphaFoldDB" id="A0A2G2Z1C0"/>
<dbReference type="Gramene" id="PHT75786">
    <property type="protein sequence ID" value="PHT75786"/>
    <property type="gene ID" value="T459_19308"/>
</dbReference>
<dbReference type="SUPFAM" id="SSF52540">
    <property type="entry name" value="P-loop containing nucleoside triphosphate hydrolases"/>
    <property type="match status" value="1"/>
</dbReference>
<protein>
    <recommendedName>
        <fullName evidence="2">Kinesin motor domain-containing protein</fullName>
    </recommendedName>
</protein>